<evidence type="ECO:0000313" key="2">
    <source>
        <dbReference type="EMBL" id="GAA4387389.1"/>
    </source>
</evidence>
<keyword evidence="3" id="KW-1185">Reference proteome</keyword>
<sequence length="395" mass="39859">MSYSDFVSEVLGSAGSSGSGSSASGRRFAPIAPSAPPPRRPFGLTPRTPRSNRPLRSGFDVAGPTWDRDQPRFAIGRASRSGAPGTVRPARPTGVETVAIVGRGPVADRIDQRSRAAGWQTERIALFPAEGADCLAAGCPPALRTASVVVVATPAGAHPTLTVLLRDCLRPDTLLVLVPGSPGAAGDFAAALGDVVVAETSWSPWQADGDAFSEVGPVPLATVPAGAASDVSSRLAPLFATARAPSTLWSALHAPDVVLRTAPTLLLGTVGPTTLGAAIDDPAVAPVLAALDEERAAVASALGLSVPRLAPALADLLGTPSDSLSTAVGALADGPLGGDVDLIPYGLVPTLALAQLAGVTTPVTASLIDVADKLLGNDFVLAGRSEIRVDLPVRP</sequence>
<feature type="compositionally biased region" description="Low complexity" evidence="1">
    <location>
        <begin position="12"/>
        <end position="32"/>
    </location>
</feature>
<dbReference type="PANTHER" id="PTHR38015:SF1">
    <property type="entry name" value="OPINE DEHYDROGENASE DOMAIN-CONTAINING PROTEIN"/>
    <property type="match status" value="1"/>
</dbReference>
<organism evidence="2 3">
    <name type="scientific">Tsukamurella soli</name>
    <dbReference type="NCBI Taxonomy" id="644556"/>
    <lineage>
        <taxon>Bacteria</taxon>
        <taxon>Bacillati</taxon>
        <taxon>Actinomycetota</taxon>
        <taxon>Actinomycetes</taxon>
        <taxon>Mycobacteriales</taxon>
        <taxon>Tsukamurellaceae</taxon>
        <taxon>Tsukamurella</taxon>
    </lineage>
</organism>
<evidence type="ECO:0000313" key="3">
    <source>
        <dbReference type="Proteomes" id="UP001500635"/>
    </source>
</evidence>
<feature type="region of interest" description="Disordered" evidence="1">
    <location>
        <begin position="1"/>
        <end position="69"/>
    </location>
</feature>
<name>A0ABP8J9Q7_9ACTN</name>
<dbReference type="RefSeq" id="WP_344992252.1">
    <property type="nucleotide sequence ID" value="NZ_BAABFR010000012.1"/>
</dbReference>
<dbReference type="InterPro" id="IPR051729">
    <property type="entry name" value="Opine/Lysopine_DH"/>
</dbReference>
<dbReference type="Gene3D" id="3.40.50.720">
    <property type="entry name" value="NAD(P)-binding Rossmann-like Domain"/>
    <property type="match status" value="1"/>
</dbReference>
<dbReference type="Proteomes" id="UP001500635">
    <property type="component" value="Unassembled WGS sequence"/>
</dbReference>
<dbReference type="PANTHER" id="PTHR38015">
    <property type="entry name" value="BLR6086 PROTEIN"/>
    <property type="match status" value="1"/>
</dbReference>
<dbReference type="InterPro" id="IPR013328">
    <property type="entry name" value="6PGD_dom2"/>
</dbReference>
<dbReference type="Gene3D" id="1.10.1040.10">
    <property type="entry name" value="N-(1-d-carboxylethyl)-l-norvaline Dehydrogenase, domain 2"/>
    <property type="match status" value="1"/>
</dbReference>
<comment type="caution">
    <text evidence="2">The sequence shown here is derived from an EMBL/GenBank/DDBJ whole genome shotgun (WGS) entry which is preliminary data.</text>
</comment>
<protein>
    <recommendedName>
        <fullName evidence="4">Opine dehydrogenase</fullName>
    </recommendedName>
</protein>
<proteinExistence type="predicted"/>
<dbReference type="InterPro" id="IPR008927">
    <property type="entry name" value="6-PGluconate_DH-like_C_sf"/>
</dbReference>
<accession>A0ABP8J9Q7</accession>
<gene>
    <name evidence="2" type="ORF">GCM10023147_11760</name>
</gene>
<dbReference type="EMBL" id="BAABFR010000012">
    <property type="protein sequence ID" value="GAA4387389.1"/>
    <property type="molecule type" value="Genomic_DNA"/>
</dbReference>
<reference evidence="3" key="1">
    <citation type="journal article" date="2019" name="Int. J. Syst. Evol. Microbiol.">
        <title>The Global Catalogue of Microorganisms (GCM) 10K type strain sequencing project: providing services to taxonomists for standard genome sequencing and annotation.</title>
        <authorList>
            <consortium name="The Broad Institute Genomics Platform"/>
            <consortium name="The Broad Institute Genome Sequencing Center for Infectious Disease"/>
            <person name="Wu L."/>
            <person name="Ma J."/>
        </authorList>
    </citation>
    <scope>NUCLEOTIDE SEQUENCE [LARGE SCALE GENOMIC DNA]</scope>
    <source>
        <strain evidence="3">JCM 17688</strain>
    </source>
</reference>
<evidence type="ECO:0008006" key="4">
    <source>
        <dbReference type="Google" id="ProtNLM"/>
    </source>
</evidence>
<dbReference type="SUPFAM" id="SSF48179">
    <property type="entry name" value="6-phosphogluconate dehydrogenase C-terminal domain-like"/>
    <property type="match status" value="1"/>
</dbReference>
<evidence type="ECO:0000256" key="1">
    <source>
        <dbReference type="SAM" id="MobiDB-lite"/>
    </source>
</evidence>